<evidence type="ECO:0000313" key="2">
    <source>
        <dbReference type="Proteomes" id="UP000284109"/>
    </source>
</evidence>
<dbReference type="Proteomes" id="UP000284109">
    <property type="component" value="Unassembled WGS sequence"/>
</dbReference>
<sequence>MNQAQKRAITYAHVLNEVIEDTQKIQDDLNPKFQQIKEALTAGNLTDMKSSEYLKIQGDFQSGTDEYAKLTDKLHNAKAPAKLMGVHLSLVQAYKDYTQACQDMINSMKDDRTVDESAFAASEEAQDQILDKIGKYLMKMNQIN</sequence>
<evidence type="ECO:0000313" key="1">
    <source>
        <dbReference type="EMBL" id="RHW50247.1"/>
    </source>
</evidence>
<accession>A0A417ZG79</accession>
<dbReference type="EMBL" id="QOCR01000004">
    <property type="protein sequence ID" value="RHW50247.1"/>
    <property type="molecule type" value="Genomic_DNA"/>
</dbReference>
<dbReference type="OrthoDB" id="2146076at2"/>
<proteinExistence type="predicted"/>
<gene>
    <name evidence="1" type="ORF">DS831_08830</name>
</gene>
<organism evidence="1 2">
    <name type="scientific">Bombilactobacillus bombi</name>
    <dbReference type="NCBI Taxonomy" id="1303590"/>
    <lineage>
        <taxon>Bacteria</taxon>
        <taxon>Bacillati</taxon>
        <taxon>Bacillota</taxon>
        <taxon>Bacilli</taxon>
        <taxon>Lactobacillales</taxon>
        <taxon>Lactobacillaceae</taxon>
        <taxon>Bombilactobacillus</taxon>
    </lineage>
</organism>
<keyword evidence="2" id="KW-1185">Reference proteome</keyword>
<comment type="caution">
    <text evidence="1">The sequence shown here is derived from an EMBL/GenBank/DDBJ whole genome shotgun (WGS) entry which is preliminary data.</text>
</comment>
<reference evidence="1 2" key="1">
    <citation type="submission" date="2018-07" db="EMBL/GenBank/DDBJ databases">
        <title>Genome sequences of six Lactobacillus spp. isolated from bumble bee guts.</title>
        <authorList>
            <person name="Motta E.V.S."/>
            <person name="Moran N.A."/>
        </authorList>
    </citation>
    <scope>NUCLEOTIDE SEQUENCE [LARGE SCALE GENOMIC DNA]</scope>
    <source>
        <strain evidence="1 2">BI-1.1</strain>
    </source>
</reference>
<dbReference type="RefSeq" id="WP_118902872.1">
    <property type="nucleotide sequence ID" value="NZ_QOCR01000004.1"/>
</dbReference>
<name>A0A417ZG79_9LACO</name>
<dbReference type="AlphaFoldDB" id="A0A417ZG79"/>
<evidence type="ECO:0008006" key="3">
    <source>
        <dbReference type="Google" id="ProtNLM"/>
    </source>
</evidence>
<protein>
    <recommendedName>
        <fullName evidence="3">Chemotaxis protein</fullName>
    </recommendedName>
</protein>